<dbReference type="InterPro" id="IPR052982">
    <property type="entry name" value="SRP1/TIP1-like"/>
</dbReference>
<dbReference type="InterPro" id="IPR018466">
    <property type="entry name" value="Kre9/Knh1-like_N"/>
</dbReference>
<gene>
    <name evidence="5" type="ORF">GGP41_002836</name>
</gene>
<reference evidence="5" key="1">
    <citation type="submission" date="2019-11" db="EMBL/GenBank/DDBJ databases">
        <title>Bipolaris sorokiniana Genome sequencing.</title>
        <authorList>
            <person name="Wang H."/>
        </authorList>
    </citation>
    <scope>NUCLEOTIDE SEQUENCE</scope>
</reference>
<evidence type="ECO:0000256" key="3">
    <source>
        <dbReference type="SAM" id="SignalP"/>
    </source>
</evidence>
<proteinExistence type="predicted"/>
<feature type="chain" id="PRO_5034971215" description="Yeast cell wall synthesis Kre9/Knh1-like N-terminal domain-containing protein" evidence="3">
    <location>
        <begin position="20"/>
        <end position="229"/>
    </location>
</feature>
<evidence type="ECO:0000259" key="4">
    <source>
        <dbReference type="Pfam" id="PF10342"/>
    </source>
</evidence>
<feature type="signal peptide" evidence="3">
    <location>
        <begin position="1"/>
        <end position="19"/>
    </location>
</feature>
<dbReference type="OMA" id="NQTMSSA"/>
<comment type="caution">
    <text evidence="5">The sequence shown here is derived from an EMBL/GenBank/DDBJ whole genome shotgun (WGS) entry which is preliminary data.</text>
</comment>
<dbReference type="EMBL" id="WNKQ01000025">
    <property type="protein sequence ID" value="KAF5844267.1"/>
    <property type="molecule type" value="Genomic_DNA"/>
</dbReference>
<feature type="domain" description="Yeast cell wall synthesis Kre9/Knh1-like N-terminal" evidence="4">
    <location>
        <begin position="29"/>
        <end position="106"/>
    </location>
</feature>
<evidence type="ECO:0000313" key="6">
    <source>
        <dbReference type="Proteomes" id="UP000624244"/>
    </source>
</evidence>
<keyword evidence="1 3" id="KW-0732">Signal</keyword>
<feature type="compositionally biased region" description="Polar residues" evidence="2">
    <location>
        <begin position="172"/>
        <end position="197"/>
    </location>
</feature>
<evidence type="ECO:0000256" key="1">
    <source>
        <dbReference type="ARBA" id="ARBA00022729"/>
    </source>
</evidence>
<dbReference type="AlphaFoldDB" id="A0A8H5Z819"/>
<sequence>MRFFQAILSSAAFAALVAALEINEFPTQGVVAGNSYTITYSPADDVPTTFILRQGKSTDLDTVGTLTTTATGGKFQWTPSKDLPNESDYALEIKRGDTVNYSAQFPLTGGAASDDKPVSSSSPSASASASSSVKPSSLASSSASPSSSASGSSSMTSAASSTPSASVSTPAGNSTISSATLSRTPLPSATRTPTGSASVPEVTASGADSLFANPLAAIVGAAAALVYFA</sequence>
<dbReference type="PANTHER" id="PTHR40633">
    <property type="entry name" value="MATRIX PROTEIN, PUTATIVE (AFU_ORTHOLOGUE AFUA_8G05410)-RELATED"/>
    <property type="match status" value="1"/>
</dbReference>
<evidence type="ECO:0000256" key="2">
    <source>
        <dbReference type="SAM" id="MobiDB-lite"/>
    </source>
</evidence>
<protein>
    <recommendedName>
        <fullName evidence="4">Yeast cell wall synthesis Kre9/Knh1-like N-terminal domain-containing protein</fullName>
    </recommendedName>
</protein>
<name>A0A8H5Z819_COCSA</name>
<accession>A0A8H5Z819</accession>
<dbReference type="PANTHER" id="PTHR40633:SF1">
    <property type="entry name" value="GPI ANCHORED SERINE-THREONINE RICH PROTEIN (AFU_ORTHOLOGUE AFUA_1G03630)"/>
    <property type="match status" value="1"/>
</dbReference>
<feature type="region of interest" description="Disordered" evidence="2">
    <location>
        <begin position="110"/>
        <end position="201"/>
    </location>
</feature>
<dbReference type="Proteomes" id="UP000624244">
    <property type="component" value="Unassembled WGS sequence"/>
</dbReference>
<evidence type="ECO:0000313" key="5">
    <source>
        <dbReference type="EMBL" id="KAF5844267.1"/>
    </source>
</evidence>
<feature type="compositionally biased region" description="Low complexity" evidence="2">
    <location>
        <begin position="118"/>
        <end position="171"/>
    </location>
</feature>
<organism evidence="5 6">
    <name type="scientific">Cochliobolus sativus</name>
    <name type="common">Common root rot and spot blotch fungus</name>
    <name type="synonym">Bipolaris sorokiniana</name>
    <dbReference type="NCBI Taxonomy" id="45130"/>
    <lineage>
        <taxon>Eukaryota</taxon>
        <taxon>Fungi</taxon>
        <taxon>Dikarya</taxon>
        <taxon>Ascomycota</taxon>
        <taxon>Pezizomycotina</taxon>
        <taxon>Dothideomycetes</taxon>
        <taxon>Pleosporomycetidae</taxon>
        <taxon>Pleosporales</taxon>
        <taxon>Pleosporineae</taxon>
        <taxon>Pleosporaceae</taxon>
        <taxon>Bipolaris</taxon>
    </lineage>
</organism>
<dbReference type="Pfam" id="PF10342">
    <property type="entry name" value="Kre9_KNH"/>
    <property type="match status" value="1"/>
</dbReference>